<dbReference type="Pfam" id="PF00533">
    <property type="entry name" value="BRCT"/>
    <property type="match status" value="1"/>
</dbReference>
<evidence type="ECO:0000256" key="4">
    <source>
        <dbReference type="ARBA" id="ARBA00022763"/>
    </source>
</evidence>
<dbReference type="Proteomes" id="UP000885759">
    <property type="component" value="Unassembled WGS sequence"/>
</dbReference>
<evidence type="ECO:0000256" key="6">
    <source>
        <dbReference type="ARBA" id="ARBA00022842"/>
    </source>
</evidence>
<evidence type="ECO:0000256" key="2">
    <source>
        <dbReference type="ARBA" id="ARBA00022705"/>
    </source>
</evidence>
<dbReference type="GO" id="GO:0016874">
    <property type="term" value="F:ligase activity"/>
    <property type="evidence" value="ECO:0007669"/>
    <property type="project" value="UniProtKB-KW"/>
</dbReference>
<name>A0A7C4V4S3_9DEIN</name>
<dbReference type="FunFam" id="3.40.50.10190:FF:000054">
    <property type="entry name" value="DNA ligase"/>
    <property type="match status" value="1"/>
</dbReference>
<dbReference type="EMBL" id="DRPZ01000052">
    <property type="protein sequence ID" value="HGY08788.1"/>
    <property type="molecule type" value="Genomic_DNA"/>
</dbReference>
<dbReference type="GO" id="GO:0006260">
    <property type="term" value="P:DNA replication"/>
    <property type="evidence" value="ECO:0007669"/>
    <property type="project" value="UniProtKB-KW"/>
</dbReference>
<keyword evidence="2" id="KW-0235">DNA replication</keyword>
<evidence type="ECO:0000256" key="1">
    <source>
        <dbReference type="ARBA" id="ARBA00022598"/>
    </source>
</evidence>
<accession>A0A7C4V4S3</accession>
<keyword evidence="8" id="KW-0234">DNA repair</keyword>
<keyword evidence="1 10" id="KW-0436">Ligase</keyword>
<dbReference type="SMART" id="SM00292">
    <property type="entry name" value="BRCT"/>
    <property type="match status" value="1"/>
</dbReference>
<dbReference type="SUPFAM" id="SSF52113">
    <property type="entry name" value="BRCT domain"/>
    <property type="match status" value="1"/>
</dbReference>
<evidence type="ECO:0000256" key="5">
    <source>
        <dbReference type="ARBA" id="ARBA00022833"/>
    </source>
</evidence>
<proteinExistence type="predicted"/>
<keyword evidence="3" id="KW-0479">Metal-binding</keyword>
<dbReference type="GO" id="GO:0046872">
    <property type="term" value="F:metal ion binding"/>
    <property type="evidence" value="ECO:0007669"/>
    <property type="project" value="UniProtKB-KW"/>
</dbReference>
<dbReference type="CDD" id="cd17748">
    <property type="entry name" value="BRCT_DNA_ligase_like"/>
    <property type="match status" value="1"/>
</dbReference>
<gene>
    <name evidence="10" type="ORF">ENK37_01860</name>
</gene>
<reference evidence="10" key="1">
    <citation type="journal article" date="2020" name="mSystems">
        <title>Genome- and Community-Level Interaction Insights into Carbon Utilization and Element Cycling Functions of Hydrothermarchaeota in Hydrothermal Sediment.</title>
        <authorList>
            <person name="Zhou Z."/>
            <person name="Liu Y."/>
            <person name="Xu W."/>
            <person name="Pan J."/>
            <person name="Luo Z.H."/>
            <person name="Li M."/>
        </authorList>
    </citation>
    <scope>NUCLEOTIDE SEQUENCE [LARGE SCALE GENOMIC DNA]</scope>
    <source>
        <strain evidence="10">HyVt-570</strain>
    </source>
</reference>
<evidence type="ECO:0000256" key="3">
    <source>
        <dbReference type="ARBA" id="ARBA00022723"/>
    </source>
</evidence>
<dbReference type="PROSITE" id="PS50172">
    <property type="entry name" value="BRCT"/>
    <property type="match status" value="1"/>
</dbReference>
<keyword evidence="5" id="KW-0862">Zinc</keyword>
<protein>
    <submittedName>
        <fullName evidence="10">NAD-dependent DNA ligase LigA</fullName>
    </submittedName>
</protein>
<organism evidence="10">
    <name type="scientific">Oceanithermus profundus</name>
    <dbReference type="NCBI Taxonomy" id="187137"/>
    <lineage>
        <taxon>Bacteria</taxon>
        <taxon>Thermotogati</taxon>
        <taxon>Deinococcota</taxon>
        <taxon>Deinococci</taxon>
        <taxon>Thermales</taxon>
        <taxon>Thermaceae</taxon>
        <taxon>Oceanithermus</taxon>
    </lineage>
</organism>
<evidence type="ECO:0000256" key="8">
    <source>
        <dbReference type="ARBA" id="ARBA00023204"/>
    </source>
</evidence>
<evidence type="ECO:0000313" key="10">
    <source>
        <dbReference type="EMBL" id="HGY08788.1"/>
    </source>
</evidence>
<dbReference type="AlphaFoldDB" id="A0A7C4V4S3"/>
<comment type="caution">
    <text evidence="10">The sequence shown here is derived from an EMBL/GenBank/DDBJ whole genome shotgun (WGS) entry which is preliminary data.</text>
</comment>
<keyword evidence="6" id="KW-0460">Magnesium</keyword>
<sequence length="120" mass="12618">GPVTAAEIRRALAYERMRSLIRRLQEAGVRFEARQTRPAEQPLAGLTIVLTGELSRPRSEVKEELEALGAKVAGSVSRKTSYVVAGPGAGSKLKKAQELGVPVLDEAGLAALLAERGAAG</sequence>
<dbReference type="GO" id="GO:0006281">
    <property type="term" value="P:DNA repair"/>
    <property type="evidence" value="ECO:0007669"/>
    <property type="project" value="UniProtKB-KW"/>
</dbReference>
<feature type="non-terminal residue" evidence="10">
    <location>
        <position position="1"/>
    </location>
</feature>
<keyword evidence="4" id="KW-0227">DNA damage</keyword>
<dbReference type="InterPro" id="IPR001357">
    <property type="entry name" value="BRCT_dom"/>
</dbReference>
<feature type="domain" description="BRCT" evidence="9">
    <location>
        <begin position="38"/>
        <end position="120"/>
    </location>
</feature>
<keyword evidence="7" id="KW-0520">NAD</keyword>
<evidence type="ECO:0000259" key="9">
    <source>
        <dbReference type="PROSITE" id="PS50172"/>
    </source>
</evidence>
<evidence type="ECO:0000256" key="7">
    <source>
        <dbReference type="ARBA" id="ARBA00023027"/>
    </source>
</evidence>
<dbReference type="Gene3D" id="3.40.50.10190">
    <property type="entry name" value="BRCT domain"/>
    <property type="match status" value="1"/>
</dbReference>
<dbReference type="InterPro" id="IPR036420">
    <property type="entry name" value="BRCT_dom_sf"/>
</dbReference>